<reference evidence="2" key="1">
    <citation type="journal article" date="2013" name="Nat. Commun.">
        <title>Whole-genome sequencing of Oryza brachyantha reveals mechanisms underlying Oryza genome evolution.</title>
        <authorList>
            <person name="Chen J."/>
            <person name="Huang Q."/>
            <person name="Gao D."/>
            <person name="Wang J."/>
            <person name="Lang Y."/>
            <person name="Liu T."/>
            <person name="Li B."/>
            <person name="Bai Z."/>
            <person name="Luis Goicoechea J."/>
            <person name="Liang C."/>
            <person name="Chen C."/>
            <person name="Zhang W."/>
            <person name="Sun S."/>
            <person name="Liao Y."/>
            <person name="Zhang X."/>
            <person name="Yang L."/>
            <person name="Song C."/>
            <person name="Wang M."/>
            <person name="Shi J."/>
            <person name="Liu G."/>
            <person name="Liu J."/>
            <person name="Zhou H."/>
            <person name="Zhou W."/>
            <person name="Yu Q."/>
            <person name="An N."/>
            <person name="Chen Y."/>
            <person name="Cai Q."/>
            <person name="Wang B."/>
            <person name="Liu B."/>
            <person name="Min J."/>
            <person name="Huang Y."/>
            <person name="Wu H."/>
            <person name="Li Z."/>
            <person name="Zhang Y."/>
            <person name="Yin Y."/>
            <person name="Song W."/>
            <person name="Jiang J."/>
            <person name="Jackson S.A."/>
            <person name="Wing R.A."/>
            <person name="Wang J."/>
            <person name="Chen M."/>
        </authorList>
    </citation>
    <scope>NUCLEOTIDE SEQUENCE [LARGE SCALE GENOMIC DNA]</scope>
    <source>
        <strain evidence="2">cv. IRGC 101232</strain>
    </source>
</reference>
<dbReference type="EnsemblPlants" id="OB01G35460.1">
    <property type="protein sequence ID" value="OB01G35460.1"/>
    <property type="gene ID" value="OB01G35460"/>
</dbReference>
<name>J3L2U0_ORYBR</name>
<reference evidence="2" key="2">
    <citation type="submission" date="2013-04" db="UniProtKB">
        <authorList>
            <consortium name="EnsemblPlants"/>
        </authorList>
    </citation>
    <scope>IDENTIFICATION</scope>
</reference>
<evidence type="ECO:0000313" key="2">
    <source>
        <dbReference type="EnsemblPlants" id="OB01G35460.1"/>
    </source>
</evidence>
<organism evidence="2">
    <name type="scientific">Oryza brachyantha</name>
    <name type="common">malo sina</name>
    <dbReference type="NCBI Taxonomy" id="4533"/>
    <lineage>
        <taxon>Eukaryota</taxon>
        <taxon>Viridiplantae</taxon>
        <taxon>Streptophyta</taxon>
        <taxon>Embryophyta</taxon>
        <taxon>Tracheophyta</taxon>
        <taxon>Spermatophyta</taxon>
        <taxon>Magnoliopsida</taxon>
        <taxon>Liliopsida</taxon>
        <taxon>Poales</taxon>
        <taxon>Poaceae</taxon>
        <taxon>BOP clade</taxon>
        <taxon>Oryzoideae</taxon>
        <taxon>Oryzeae</taxon>
        <taxon>Oryzinae</taxon>
        <taxon>Oryza</taxon>
    </lineage>
</organism>
<dbReference type="AlphaFoldDB" id="J3L2U0"/>
<dbReference type="Proteomes" id="UP000006038">
    <property type="component" value="Chromosome 1"/>
</dbReference>
<evidence type="ECO:0000256" key="1">
    <source>
        <dbReference type="SAM" id="Phobius"/>
    </source>
</evidence>
<sequence>PSLPLPLAPRPGVSPVSPAPLARGEMRAHRVKAEQSEAAIVCLLLAVGAAAACLLCPVRVRENMTKRCPCLVGFFHGHAHGPPLRKQRAVAVAVAGRLCV</sequence>
<protein>
    <submittedName>
        <fullName evidence="2">Uncharacterized protein</fullName>
    </submittedName>
</protein>
<dbReference type="HOGENOM" id="CLU_2313332_0_0_1"/>
<keyword evidence="1" id="KW-0812">Transmembrane</keyword>
<keyword evidence="1" id="KW-1133">Transmembrane helix</keyword>
<accession>J3L2U0</accession>
<keyword evidence="1" id="KW-0472">Membrane</keyword>
<keyword evidence="3" id="KW-1185">Reference proteome</keyword>
<evidence type="ECO:0000313" key="3">
    <source>
        <dbReference type="Proteomes" id="UP000006038"/>
    </source>
</evidence>
<proteinExistence type="predicted"/>
<dbReference type="Gramene" id="OB01G35460.1">
    <property type="protein sequence ID" value="OB01G35460.1"/>
    <property type="gene ID" value="OB01G35460"/>
</dbReference>
<feature type="transmembrane region" description="Helical" evidence="1">
    <location>
        <begin position="38"/>
        <end position="58"/>
    </location>
</feature>